<dbReference type="OrthoDB" id="2624308at2759"/>
<accession>A0A9P4UN15</accession>
<evidence type="ECO:0000256" key="1">
    <source>
        <dbReference type="SAM" id="MobiDB-lite"/>
    </source>
</evidence>
<evidence type="ECO:0000313" key="3">
    <source>
        <dbReference type="EMBL" id="KAF2721872.1"/>
    </source>
</evidence>
<feature type="region of interest" description="Disordered" evidence="1">
    <location>
        <begin position="228"/>
        <end position="283"/>
    </location>
</feature>
<feature type="transmembrane region" description="Helical" evidence="2">
    <location>
        <begin position="681"/>
        <end position="700"/>
    </location>
</feature>
<keyword evidence="2" id="KW-0472">Membrane</keyword>
<keyword evidence="2" id="KW-0812">Transmembrane</keyword>
<sequence>MLDKRLLLVLWLSQLPLAALVVFRELLDLAIRLVRHGIASHDVWLFAHIAIDTVGFVLLIAEVSKYGDGSLRPRYLTLSHAFRAFWETLYFSQAIYHSIHYRSYYQSAWGWCAFAIDLISYYIGFAYGLWLWRLARTRQINESDMYENNDGGMSLVPRKILTASRLSSRYNTVSKVVNWIYRPTFEPEGKRESLSVLIGLLNACVLAFKWLIGTMVLVPAISLTNHLPGEPSSRLTHGDRTRWEYSRPKLDQPGEPKDRSPPPSSSRERRLHAAIEQDDEESRRATDLMSLHSIDASLHTDIISSTTTVNNENMSERHLGPRYLCFLDDSQPQGYFTCSTSDWAQKHGNAYPDYVFVSYTRLQFYTTIAGDPSLPAEMNMRLQEAAEQDMSTLIEFSIKATKAAHVDAFWIDYECVRPETTEQADESMEDVYRICDIVRACHSMAIIVGPRFNYADYSHETNHSVSAKAEWLQDWGSRLWTVPEALLCPGEHRIAIYASGVPEPEFIAKRNLPSRVWNDGPALRQLIDHYESSIHLTRLELITIALDCLKRRQTEKRMGGDVTYALQGLLRQRPRVIPTDTDFQAFARLSLANDSDMLLERLFSLRPNDIRAPWHDMEDVWGAKLWDITPICQVADIVEGNTVVLGDTKGAMINWSSLESVDYELVRKKNFFWTVVRLGPLYTLTILFGMVAYIGAFFIASSLGGRSYQLQNIVSTAVFQGLIYVLVACLFISLFTPLLLRRLYGEEIHQAQARFYGIAGHPELNKVEELIFGFDQGRFQWITGASGDGDRPAAIASTEVAEHEEDGEGLRAFTLIDTCTLSAIPFKAEVPPSVAMACARTRGLVRVLLCSYDVVSKRFCKEAVLRMETAVLDRMQELDRVRFTLKQPV</sequence>
<dbReference type="Proteomes" id="UP000799441">
    <property type="component" value="Unassembled WGS sequence"/>
</dbReference>
<keyword evidence="2" id="KW-1133">Transmembrane helix</keyword>
<reference evidence="3" key="1">
    <citation type="journal article" date="2020" name="Stud. Mycol.">
        <title>101 Dothideomycetes genomes: a test case for predicting lifestyles and emergence of pathogens.</title>
        <authorList>
            <person name="Haridas S."/>
            <person name="Albert R."/>
            <person name="Binder M."/>
            <person name="Bloem J."/>
            <person name="Labutti K."/>
            <person name="Salamov A."/>
            <person name="Andreopoulos B."/>
            <person name="Baker S."/>
            <person name="Barry K."/>
            <person name="Bills G."/>
            <person name="Bluhm B."/>
            <person name="Cannon C."/>
            <person name="Castanera R."/>
            <person name="Culley D."/>
            <person name="Daum C."/>
            <person name="Ezra D."/>
            <person name="Gonzalez J."/>
            <person name="Henrissat B."/>
            <person name="Kuo A."/>
            <person name="Liang C."/>
            <person name="Lipzen A."/>
            <person name="Lutzoni F."/>
            <person name="Magnuson J."/>
            <person name="Mondo S."/>
            <person name="Nolan M."/>
            <person name="Ohm R."/>
            <person name="Pangilinan J."/>
            <person name="Park H.-J."/>
            <person name="Ramirez L."/>
            <person name="Alfaro M."/>
            <person name="Sun H."/>
            <person name="Tritt A."/>
            <person name="Yoshinaga Y."/>
            <person name="Zwiers L.-H."/>
            <person name="Turgeon B."/>
            <person name="Goodwin S."/>
            <person name="Spatafora J."/>
            <person name="Crous P."/>
            <person name="Grigoriev I."/>
        </authorList>
    </citation>
    <scope>NUCLEOTIDE SEQUENCE</scope>
    <source>
        <strain evidence="3">CBS 116435</strain>
    </source>
</reference>
<gene>
    <name evidence="3" type="ORF">K431DRAFT_284552</name>
</gene>
<evidence type="ECO:0000313" key="4">
    <source>
        <dbReference type="Proteomes" id="UP000799441"/>
    </source>
</evidence>
<feature type="transmembrane region" description="Helical" evidence="2">
    <location>
        <begin position="721"/>
        <end position="740"/>
    </location>
</feature>
<feature type="compositionally biased region" description="Basic and acidic residues" evidence="1">
    <location>
        <begin position="236"/>
        <end position="283"/>
    </location>
</feature>
<feature type="transmembrane region" description="Helical" evidence="2">
    <location>
        <begin position="194"/>
        <end position="218"/>
    </location>
</feature>
<protein>
    <recommendedName>
        <fullName evidence="5">Heterokaryon incompatibility domain-containing protein</fullName>
    </recommendedName>
</protein>
<organism evidence="3 4">
    <name type="scientific">Polychaeton citri CBS 116435</name>
    <dbReference type="NCBI Taxonomy" id="1314669"/>
    <lineage>
        <taxon>Eukaryota</taxon>
        <taxon>Fungi</taxon>
        <taxon>Dikarya</taxon>
        <taxon>Ascomycota</taxon>
        <taxon>Pezizomycotina</taxon>
        <taxon>Dothideomycetes</taxon>
        <taxon>Dothideomycetidae</taxon>
        <taxon>Capnodiales</taxon>
        <taxon>Capnodiaceae</taxon>
        <taxon>Polychaeton</taxon>
    </lineage>
</organism>
<feature type="transmembrane region" description="Helical" evidence="2">
    <location>
        <begin position="75"/>
        <end position="96"/>
    </location>
</feature>
<proteinExistence type="predicted"/>
<feature type="transmembrane region" description="Helical" evidence="2">
    <location>
        <begin position="108"/>
        <end position="132"/>
    </location>
</feature>
<comment type="caution">
    <text evidence="3">The sequence shown here is derived from an EMBL/GenBank/DDBJ whole genome shotgun (WGS) entry which is preliminary data.</text>
</comment>
<evidence type="ECO:0000256" key="2">
    <source>
        <dbReference type="SAM" id="Phobius"/>
    </source>
</evidence>
<dbReference type="EMBL" id="MU003787">
    <property type="protein sequence ID" value="KAF2721872.1"/>
    <property type="molecule type" value="Genomic_DNA"/>
</dbReference>
<evidence type="ECO:0008006" key="5">
    <source>
        <dbReference type="Google" id="ProtNLM"/>
    </source>
</evidence>
<name>A0A9P4UN15_9PEZI</name>
<keyword evidence="4" id="KW-1185">Reference proteome</keyword>
<dbReference type="AlphaFoldDB" id="A0A9P4UN15"/>
<feature type="transmembrane region" description="Helical" evidence="2">
    <location>
        <begin position="43"/>
        <end position="63"/>
    </location>
</feature>